<dbReference type="AlphaFoldDB" id="A0A1J5T8G4"/>
<dbReference type="InterPro" id="IPR029046">
    <property type="entry name" value="LolA/LolB/LppX"/>
</dbReference>
<dbReference type="EMBL" id="MLJW01000024">
    <property type="protein sequence ID" value="OIR10092.1"/>
    <property type="molecule type" value="Genomic_DNA"/>
</dbReference>
<accession>A0A1J5T8G4</accession>
<reference evidence="1" key="1">
    <citation type="submission" date="2016-10" db="EMBL/GenBank/DDBJ databases">
        <title>Sequence of Gallionella enrichment culture.</title>
        <authorList>
            <person name="Poehlein A."/>
            <person name="Muehling M."/>
            <person name="Daniel R."/>
        </authorList>
    </citation>
    <scope>NUCLEOTIDE SEQUENCE</scope>
</reference>
<comment type="caution">
    <text evidence="1">The sequence shown here is derived from an EMBL/GenBank/DDBJ whole genome shotgun (WGS) entry which is preliminary data.</text>
</comment>
<protein>
    <recommendedName>
        <fullName evidence="2">Outer membrane lipoprotein carrier protein LolA</fullName>
    </recommendedName>
</protein>
<dbReference type="InterPro" id="IPR004564">
    <property type="entry name" value="OM_lipoprot_carrier_LolA-like"/>
</dbReference>
<dbReference type="SUPFAM" id="SSF89392">
    <property type="entry name" value="Prokaryotic lipoproteins and lipoprotein localization factors"/>
    <property type="match status" value="1"/>
</dbReference>
<organism evidence="1">
    <name type="scientific">mine drainage metagenome</name>
    <dbReference type="NCBI Taxonomy" id="410659"/>
    <lineage>
        <taxon>unclassified sequences</taxon>
        <taxon>metagenomes</taxon>
        <taxon>ecological metagenomes</taxon>
    </lineage>
</organism>
<dbReference type="Gene3D" id="2.50.20.10">
    <property type="entry name" value="Lipoprotein localisation LolA/LolB/LppX"/>
    <property type="match status" value="1"/>
</dbReference>
<sequence>MIRALAALLLLAALGLSPLSAARAAGPEGALRDGQVLRGRFVQERHLQGFKAPLRSTGQFVLAAGTGLLWRAETPFAVTTAISPAGLSQEVDGSRTLDLPAARLPFLQRLYAMLGGALGGDWSTLQKDFTVTRSGDARHWRVLLTPRRAPDPATLPFRAITALGGRFVDSVRIDKADGDHDDLRFLDQSLDGGPLTAAERTALAAAGT</sequence>
<evidence type="ECO:0008006" key="2">
    <source>
        <dbReference type="Google" id="ProtNLM"/>
    </source>
</evidence>
<proteinExistence type="predicted"/>
<name>A0A1J5T8G4_9ZZZZ</name>
<dbReference type="Pfam" id="PF19574">
    <property type="entry name" value="LolA_3"/>
    <property type="match status" value="1"/>
</dbReference>
<gene>
    <name evidence="1" type="ORF">GALL_80200</name>
</gene>
<evidence type="ECO:0000313" key="1">
    <source>
        <dbReference type="EMBL" id="OIR10092.1"/>
    </source>
</evidence>